<evidence type="ECO:0000313" key="1">
    <source>
        <dbReference type="EMBL" id="KAJ1206342.1"/>
    </source>
</evidence>
<dbReference type="EMBL" id="JANPWB010000002">
    <property type="protein sequence ID" value="KAJ1206342.1"/>
    <property type="molecule type" value="Genomic_DNA"/>
</dbReference>
<comment type="caution">
    <text evidence="1">The sequence shown here is derived from an EMBL/GenBank/DDBJ whole genome shotgun (WGS) entry which is preliminary data.</text>
</comment>
<dbReference type="Proteomes" id="UP001066276">
    <property type="component" value="Chromosome 1_2"/>
</dbReference>
<reference evidence="1" key="1">
    <citation type="journal article" date="2022" name="bioRxiv">
        <title>Sequencing and chromosome-scale assembly of the giantPleurodeles waltlgenome.</title>
        <authorList>
            <person name="Brown T."/>
            <person name="Elewa A."/>
            <person name="Iarovenko S."/>
            <person name="Subramanian E."/>
            <person name="Araus A.J."/>
            <person name="Petzold A."/>
            <person name="Susuki M."/>
            <person name="Suzuki K.-i.T."/>
            <person name="Hayashi T."/>
            <person name="Toyoda A."/>
            <person name="Oliveira C."/>
            <person name="Osipova E."/>
            <person name="Leigh N.D."/>
            <person name="Simon A."/>
            <person name="Yun M.H."/>
        </authorList>
    </citation>
    <scope>NUCLEOTIDE SEQUENCE</scope>
    <source>
        <strain evidence="1">20211129_DDA</strain>
        <tissue evidence="1">Liver</tissue>
    </source>
</reference>
<name>A0AAV7W1D8_PLEWA</name>
<gene>
    <name evidence="1" type="ORF">NDU88_001749</name>
</gene>
<evidence type="ECO:0000313" key="2">
    <source>
        <dbReference type="Proteomes" id="UP001066276"/>
    </source>
</evidence>
<keyword evidence="2" id="KW-1185">Reference proteome</keyword>
<proteinExistence type="predicted"/>
<protein>
    <submittedName>
        <fullName evidence="1">Uncharacterized protein</fullName>
    </submittedName>
</protein>
<dbReference type="AlphaFoldDB" id="A0AAV7W1D8"/>
<organism evidence="1 2">
    <name type="scientific">Pleurodeles waltl</name>
    <name type="common">Iberian ribbed newt</name>
    <dbReference type="NCBI Taxonomy" id="8319"/>
    <lineage>
        <taxon>Eukaryota</taxon>
        <taxon>Metazoa</taxon>
        <taxon>Chordata</taxon>
        <taxon>Craniata</taxon>
        <taxon>Vertebrata</taxon>
        <taxon>Euteleostomi</taxon>
        <taxon>Amphibia</taxon>
        <taxon>Batrachia</taxon>
        <taxon>Caudata</taxon>
        <taxon>Salamandroidea</taxon>
        <taxon>Salamandridae</taxon>
        <taxon>Pleurodelinae</taxon>
        <taxon>Pleurodeles</taxon>
    </lineage>
</organism>
<sequence>MAWECLCWRDGGGLVISSLSLTADEAAFRGCRVFGGLPVVGQNDRGGLPQPWRFNGGLLTGEIMTEDVNKIDIRQTKGEQKHKYRGNMTKQDWLSLKELKDDDIIIKPSNKGGNVVMNRGKYIKESCSEDAEFMGQAEKMTLRFLVGGYSETVVLDARERTYKQKRDDLVVPKHGNVRAEKPTIRYIM</sequence>
<accession>A0AAV7W1D8</accession>